<dbReference type="NCBIfam" id="TIGR02100">
    <property type="entry name" value="glgX_debranch"/>
    <property type="match status" value="1"/>
</dbReference>
<evidence type="ECO:0000313" key="6">
    <source>
        <dbReference type="EMBL" id="GGP21305.1"/>
    </source>
</evidence>
<dbReference type="RefSeq" id="WP_188704178.1">
    <property type="nucleotide sequence ID" value="NZ_BMLX01000002.1"/>
</dbReference>
<dbReference type="SMART" id="SM00642">
    <property type="entry name" value="Aamy"/>
    <property type="match status" value="1"/>
</dbReference>
<keyword evidence="7" id="KW-1185">Reference proteome</keyword>
<dbReference type="EMBL" id="BMLX01000002">
    <property type="protein sequence ID" value="GGP21305.1"/>
    <property type="molecule type" value="Genomic_DNA"/>
</dbReference>
<organism evidence="6 7">
    <name type="scientific">Silvimonas iriomotensis</name>
    <dbReference type="NCBI Taxonomy" id="449662"/>
    <lineage>
        <taxon>Bacteria</taxon>
        <taxon>Pseudomonadati</taxon>
        <taxon>Pseudomonadota</taxon>
        <taxon>Betaproteobacteria</taxon>
        <taxon>Neisseriales</taxon>
        <taxon>Chitinibacteraceae</taxon>
        <taxon>Silvimonas</taxon>
    </lineage>
</organism>
<comment type="caution">
    <text evidence="6">The sequence shown here is derived from an EMBL/GenBank/DDBJ whole genome shotgun (WGS) entry which is preliminary data.</text>
</comment>
<dbReference type="InterPro" id="IPR004193">
    <property type="entry name" value="Glyco_hydro_13_N"/>
</dbReference>
<dbReference type="Gene3D" id="2.60.40.1180">
    <property type="entry name" value="Golgi alpha-mannosidase II"/>
    <property type="match status" value="1"/>
</dbReference>
<dbReference type="SUPFAM" id="SSF51011">
    <property type="entry name" value="Glycosyl hydrolase domain"/>
    <property type="match status" value="1"/>
</dbReference>
<dbReference type="SUPFAM" id="SSF81296">
    <property type="entry name" value="E set domains"/>
    <property type="match status" value="1"/>
</dbReference>
<evidence type="ECO:0000256" key="3">
    <source>
        <dbReference type="ARBA" id="ARBA00023295"/>
    </source>
</evidence>
<proteinExistence type="inferred from homology"/>
<evidence type="ECO:0000259" key="5">
    <source>
        <dbReference type="SMART" id="SM00642"/>
    </source>
</evidence>
<dbReference type="Proteomes" id="UP000637267">
    <property type="component" value="Unassembled WGS sequence"/>
</dbReference>
<dbReference type="InterPro" id="IPR040784">
    <property type="entry name" value="GlgX_C"/>
</dbReference>
<dbReference type="InterPro" id="IPR011837">
    <property type="entry name" value="Glycogen_debranch_GlgX"/>
</dbReference>
<dbReference type="Gene3D" id="3.20.20.80">
    <property type="entry name" value="Glycosidases"/>
    <property type="match status" value="1"/>
</dbReference>
<dbReference type="SUPFAM" id="SSF51445">
    <property type="entry name" value="(Trans)glycosidases"/>
    <property type="match status" value="1"/>
</dbReference>
<dbReference type="InterPro" id="IPR013783">
    <property type="entry name" value="Ig-like_fold"/>
</dbReference>
<dbReference type="CDD" id="cd11326">
    <property type="entry name" value="AmyAc_Glg_debranch"/>
    <property type="match status" value="1"/>
</dbReference>
<protein>
    <submittedName>
        <fullName evidence="6">Glycogen debranching enzyme</fullName>
    </submittedName>
</protein>
<feature type="domain" description="Glycosyl hydrolase family 13 catalytic" evidence="5">
    <location>
        <begin position="159"/>
        <end position="566"/>
    </location>
</feature>
<dbReference type="Pfam" id="PF18390">
    <property type="entry name" value="GlgX_C"/>
    <property type="match status" value="1"/>
</dbReference>
<dbReference type="Gene3D" id="2.60.40.10">
    <property type="entry name" value="Immunoglobulins"/>
    <property type="match status" value="1"/>
</dbReference>
<reference evidence="7" key="1">
    <citation type="journal article" date="2019" name="Int. J. Syst. Evol. Microbiol.">
        <title>The Global Catalogue of Microorganisms (GCM) 10K type strain sequencing project: providing services to taxonomists for standard genome sequencing and annotation.</title>
        <authorList>
            <consortium name="The Broad Institute Genomics Platform"/>
            <consortium name="The Broad Institute Genome Sequencing Center for Infectious Disease"/>
            <person name="Wu L."/>
            <person name="Ma J."/>
        </authorList>
    </citation>
    <scope>NUCLEOTIDE SEQUENCE [LARGE SCALE GENOMIC DNA]</scope>
    <source>
        <strain evidence="7">CGMCC 1.8859</strain>
    </source>
</reference>
<dbReference type="InterPro" id="IPR017853">
    <property type="entry name" value="GH"/>
</dbReference>
<evidence type="ECO:0000256" key="2">
    <source>
        <dbReference type="ARBA" id="ARBA00022801"/>
    </source>
</evidence>
<dbReference type="InterPro" id="IPR014756">
    <property type="entry name" value="Ig_E-set"/>
</dbReference>
<dbReference type="InterPro" id="IPR006047">
    <property type="entry name" value="GH13_cat_dom"/>
</dbReference>
<keyword evidence="2" id="KW-0378">Hydrolase</keyword>
<gene>
    <name evidence="6" type="primary">glgX</name>
    <name evidence="6" type="ORF">GCM10010970_19820</name>
</gene>
<feature type="region of interest" description="Disordered" evidence="4">
    <location>
        <begin position="107"/>
        <end position="145"/>
    </location>
</feature>
<feature type="compositionally biased region" description="Basic and acidic residues" evidence="4">
    <location>
        <begin position="135"/>
        <end position="145"/>
    </location>
</feature>
<accession>A0ABQ2P9Q4</accession>
<sequence length="685" mass="75385">MTLQDGRPFPLGATLDEDGVNFALFSENATGVELCLFDADGHETRLPMPVCENNIWHGFLAGGKAGQIYGYRVSGRYAPREGHRFNPAKLLLDPYAKDVIGHAHDHSNFLGDDLENPGQPDPTDSAELAPKARVPGHDDYDWEGDKAPRVPWAQTVVYEAHVRGMTMQHPDVPENLRGTYAGFAHPAVIAHLKRLGVTTVELLPVTLHADEPRLQRMNLSNYWGYNPLAMMAIESAYWSGRAGTTPLSEFRDLVKALHQAGLEVIMDVVFNHTAELDDKGPTLSMRGIDNASYYHLAGDGGYENWTGCGNTLKLSHPRMLQLMMDSLRYWVGVCHVDGFRFDLAPVLGRGPGGGYTTSAGPFAALAQDPVLAHVKLIAEPWDVGGGGYQLGHFPPGWAEWNDQYRDTLRRFWLHDGINRGQLAQRLAASSDLFGVPGRKPWASVNLITAHDGFTLADLTSYNQKHNKANGENNRDGHNENYSWNCGEEGPSEDEDVLLLRTRSRRALLATLMLAQGTPMLLAGDELAHSQGGNNNAYCQNNATSWLDWAHADADMIDFVARLIALRKACAVLVNGQWWQDTPSPDGQYDVQWLNPSGAALKSHDWDDSAARAMMLALKDGILILINGSAHQLEFRLPLGCWRVELASAEARESGLHQGEYRASPRSVTVMMTETEPAQAAGTTTQ</sequence>
<evidence type="ECO:0000256" key="4">
    <source>
        <dbReference type="SAM" id="MobiDB-lite"/>
    </source>
</evidence>
<dbReference type="NCBIfam" id="NF002983">
    <property type="entry name" value="PRK03705.1"/>
    <property type="match status" value="1"/>
</dbReference>
<dbReference type="PANTHER" id="PTHR43002">
    <property type="entry name" value="GLYCOGEN DEBRANCHING ENZYME"/>
    <property type="match status" value="1"/>
</dbReference>
<dbReference type="InterPro" id="IPR013780">
    <property type="entry name" value="Glyco_hydro_b"/>
</dbReference>
<dbReference type="InterPro" id="IPR044505">
    <property type="entry name" value="GlgX_Isoamylase_N_E_set"/>
</dbReference>
<comment type="similarity">
    <text evidence="1">Belongs to the glycosyl hydrolase 13 family.</text>
</comment>
<keyword evidence="3" id="KW-0326">Glycosidase</keyword>
<name>A0ABQ2P9Q4_9NEIS</name>
<dbReference type="Pfam" id="PF02922">
    <property type="entry name" value="CBM_48"/>
    <property type="match status" value="1"/>
</dbReference>
<evidence type="ECO:0000313" key="7">
    <source>
        <dbReference type="Proteomes" id="UP000637267"/>
    </source>
</evidence>
<evidence type="ECO:0000256" key="1">
    <source>
        <dbReference type="ARBA" id="ARBA00008061"/>
    </source>
</evidence>
<dbReference type="CDD" id="cd02856">
    <property type="entry name" value="E_set_GDE_Isoamylase_N"/>
    <property type="match status" value="1"/>
</dbReference>